<reference evidence="3 4" key="1">
    <citation type="submission" date="2023-11" db="EMBL/GenBank/DDBJ databases">
        <authorList>
            <person name="Okamura Y."/>
        </authorList>
    </citation>
    <scope>NUCLEOTIDE SEQUENCE [LARGE SCALE GENOMIC DNA]</scope>
</reference>
<feature type="region of interest" description="Disordered" evidence="1">
    <location>
        <begin position="372"/>
        <end position="416"/>
    </location>
</feature>
<dbReference type="Pfam" id="PF12874">
    <property type="entry name" value="zf-met"/>
    <property type="match status" value="2"/>
</dbReference>
<organism evidence="3 4">
    <name type="scientific">Leptosia nina</name>
    <dbReference type="NCBI Taxonomy" id="320188"/>
    <lineage>
        <taxon>Eukaryota</taxon>
        <taxon>Metazoa</taxon>
        <taxon>Ecdysozoa</taxon>
        <taxon>Arthropoda</taxon>
        <taxon>Hexapoda</taxon>
        <taxon>Insecta</taxon>
        <taxon>Pterygota</taxon>
        <taxon>Neoptera</taxon>
        <taxon>Endopterygota</taxon>
        <taxon>Lepidoptera</taxon>
        <taxon>Glossata</taxon>
        <taxon>Ditrysia</taxon>
        <taxon>Papilionoidea</taxon>
        <taxon>Pieridae</taxon>
        <taxon>Pierinae</taxon>
        <taxon>Leptosia</taxon>
    </lineage>
</organism>
<dbReference type="GO" id="GO:0008270">
    <property type="term" value="F:zinc ion binding"/>
    <property type="evidence" value="ECO:0007669"/>
    <property type="project" value="InterPro"/>
</dbReference>
<protein>
    <recommendedName>
        <fullName evidence="2">U1-type domain-containing protein</fullName>
    </recommendedName>
</protein>
<dbReference type="SUPFAM" id="SSF57667">
    <property type="entry name" value="beta-beta-alpha zinc fingers"/>
    <property type="match status" value="3"/>
</dbReference>
<evidence type="ECO:0000256" key="1">
    <source>
        <dbReference type="SAM" id="MobiDB-lite"/>
    </source>
</evidence>
<dbReference type="GO" id="GO:0003676">
    <property type="term" value="F:nucleic acid binding"/>
    <property type="evidence" value="ECO:0007669"/>
    <property type="project" value="InterPro"/>
</dbReference>
<dbReference type="PANTHER" id="PTHR46786">
    <property type="entry name" value="ZINC FINGER MATRIN-TYPE PROTEIN 3"/>
    <property type="match status" value="1"/>
</dbReference>
<dbReference type="InterPro" id="IPR013087">
    <property type="entry name" value="Znf_C2H2_type"/>
</dbReference>
<dbReference type="EMBL" id="CAVLEF010000010">
    <property type="protein sequence ID" value="CAK1548550.1"/>
    <property type="molecule type" value="Genomic_DNA"/>
</dbReference>
<dbReference type="Gene3D" id="3.30.160.60">
    <property type="entry name" value="Classic Zinc Finger"/>
    <property type="match status" value="3"/>
</dbReference>
<feature type="domain" description="U1-type" evidence="2">
    <location>
        <begin position="168"/>
        <end position="202"/>
    </location>
</feature>
<dbReference type="InterPro" id="IPR052644">
    <property type="entry name" value="ZMAT3"/>
</dbReference>
<evidence type="ECO:0000259" key="2">
    <source>
        <dbReference type="SMART" id="SM00451"/>
    </source>
</evidence>
<dbReference type="AlphaFoldDB" id="A0AAV1JGT6"/>
<sequence length="416" mass="47336">MFTIFIPLRFLQPWSNICYLHLYTDLNYLLTIITRKTSFDSWCVKMDYDDDDFYEYPDDLEHSLGPPPPLMSENMFGNRYQNAYGLYSGGYGPMGREMGRFGPPGFPGPPLGFGPPMPYPGPRGPGLWAKGPPFPSRPQKNEAIKYLIKCGVPREHLRNLPRDLLELITPKYCGLCAVEFETFVLARVHYISKNHLKNQKKWQVNQGQLNNASRAPLKSRDLYCELCDVEITSKTHSESHYSGKAHKSIVEGRKKPKNPILLQPGMEDRVKNLIRREKKFVHMSEPSEPAAPSNADELAKVPPELHCAICKTFVTCSEQMTLHLNGKKHLNKEKQHILRMMKGEQTGNDAMPKASAVAEGDLLLALDVELEKLPPIEDQEDRRDDSVNKTSTEQAENVSSDWDNDYGTWDEPETLN</sequence>
<comment type="caution">
    <text evidence="3">The sequence shown here is derived from an EMBL/GenBank/DDBJ whole genome shotgun (WGS) entry which is preliminary data.</text>
</comment>
<feature type="compositionally biased region" description="Acidic residues" evidence="1">
    <location>
        <begin position="402"/>
        <end position="416"/>
    </location>
</feature>
<dbReference type="InterPro" id="IPR003604">
    <property type="entry name" value="Matrin/U1-like-C_Znf_C2H2"/>
</dbReference>
<dbReference type="Proteomes" id="UP001497472">
    <property type="component" value="Unassembled WGS sequence"/>
</dbReference>
<feature type="compositionally biased region" description="Basic and acidic residues" evidence="1">
    <location>
        <begin position="372"/>
        <end position="387"/>
    </location>
</feature>
<evidence type="ECO:0000313" key="3">
    <source>
        <dbReference type="EMBL" id="CAK1548550.1"/>
    </source>
</evidence>
<evidence type="ECO:0000313" key="4">
    <source>
        <dbReference type="Proteomes" id="UP001497472"/>
    </source>
</evidence>
<feature type="compositionally biased region" description="Polar residues" evidence="1">
    <location>
        <begin position="388"/>
        <end position="401"/>
    </location>
</feature>
<dbReference type="PANTHER" id="PTHR46786:SF1">
    <property type="entry name" value="ZINC FINGER MATRIN-TYPE PROTEIN 3"/>
    <property type="match status" value="1"/>
</dbReference>
<dbReference type="InterPro" id="IPR036236">
    <property type="entry name" value="Znf_C2H2_sf"/>
</dbReference>
<feature type="domain" description="U1-type" evidence="2">
    <location>
        <begin position="219"/>
        <end position="253"/>
    </location>
</feature>
<feature type="domain" description="U1-type" evidence="2">
    <location>
        <begin position="302"/>
        <end position="336"/>
    </location>
</feature>
<proteinExistence type="predicted"/>
<accession>A0AAV1JGT6</accession>
<dbReference type="SMART" id="SM00451">
    <property type="entry name" value="ZnF_U1"/>
    <property type="match status" value="3"/>
</dbReference>
<name>A0AAV1JGT6_9NEOP</name>
<gene>
    <name evidence="3" type="ORF">LNINA_LOCUS7919</name>
</gene>
<keyword evidence="4" id="KW-1185">Reference proteome</keyword>